<keyword evidence="3" id="KW-1185">Reference proteome</keyword>
<accession>A0A0T5NZG9</accession>
<sequence length="205" mass="21977">MDETRRFRIPLKPVLALLVAAAVAANLPDSWFADETARDRRAEVFSAFANLSAAPGEGAFAFLGTVADLSGQEARVRRDRRAHVLPGLLEAYAERIDMQAGWLRDAVLDPDYAHPFDISAFEVTGPEFGGHGVDGPWHWGLAASGAGDLSPEEAPFGWCARWLVVWDDAEWFYAPLGTKALDAMLAEAAPGLGAVARDLPGGCDG</sequence>
<evidence type="ECO:0000256" key="1">
    <source>
        <dbReference type="SAM" id="SignalP"/>
    </source>
</evidence>
<evidence type="ECO:0000313" key="3">
    <source>
        <dbReference type="Proteomes" id="UP000051295"/>
    </source>
</evidence>
<dbReference type="AlphaFoldDB" id="A0A0T5NZG9"/>
<dbReference type="OrthoDB" id="7741575at2"/>
<reference evidence="2 3" key="1">
    <citation type="submission" date="2015-04" db="EMBL/GenBank/DDBJ databases">
        <title>The draft genome sequence of Roseovarius sp.R12b.</title>
        <authorList>
            <person name="Li G."/>
            <person name="Lai Q."/>
            <person name="Shao Z."/>
            <person name="Yan P."/>
        </authorList>
    </citation>
    <scope>NUCLEOTIDE SEQUENCE [LARGE SCALE GENOMIC DNA]</scope>
    <source>
        <strain evidence="2 3">R12B</strain>
    </source>
</reference>
<proteinExistence type="predicted"/>
<feature type="signal peptide" evidence="1">
    <location>
        <begin position="1"/>
        <end position="24"/>
    </location>
</feature>
<evidence type="ECO:0000313" key="2">
    <source>
        <dbReference type="EMBL" id="KRS14286.1"/>
    </source>
</evidence>
<feature type="chain" id="PRO_5006664072" evidence="1">
    <location>
        <begin position="25"/>
        <end position="205"/>
    </location>
</feature>
<name>A0A0T5NZG9_9RHOB</name>
<organism evidence="2 3">
    <name type="scientific">Roseovarius atlanticus</name>
    <dbReference type="NCBI Taxonomy" id="1641875"/>
    <lineage>
        <taxon>Bacteria</taxon>
        <taxon>Pseudomonadati</taxon>
        <taxon>Pseudomonadota</taxon>
        <taxon>Alphaproteobacteria</taxon>
        <taxon>Rhodobacterales</taxon>
        <taxon>Roseobacteraceae</taxon>
        <taxon>Roseovarius</taxon>
    </lineage>
</organism>
<gene>
    <name evidence="2" type="ORF">XM53_00690</name>
</gene>
<dbReference type="EMBL" id="LAXJ01000002">
    <property type="protein sequence ID" value="KRS14286.1"/>
    <property type="molecule type" value="Genomic_DNA"/>
</dbReference>
<protein>
    <submittedName>
        <fullName evidence="2">Uncharacterized protein</fullName>
    </submittedName>
</protein>
<dbReference type="Proteomes" id="UP000051295">
    <property type="component" value="Unassembled WGS sequence"/>
</dbReference>
<dbReference type="STRING" id="1641875.XM53_00690"/>
<dbReference type="PATRIC" id="fig|1641875.4.peg.1223"/>
<dbReference type="RefSeq" id="WP_057789289.1">
    <property type="nucleotide sequence ID" value="NZ_LAXJ01000002.1"/>
</dbReference>
<comment type="caution">
    <text evidence="2">The sequence shown here is derived from an EMBL/GenBank/DDBJ whole genome shotgun (WGS) entry which is preliminary data.</text>
</comment>
<keyword evidence="1" id="KW-0732">Signal</keyword>